<comment type="caution">
    <text evidence="2">The sequence shown here is derived from an EMBL/GenBank/DDBJ whole genome shotgun (WGS) entry which is preliminary data.</text>
</comment>
<evidence type="ECO:0000313" key="8">
    <source>
        <dbReference type="Proteomes" id="UP000440732"/>
    </source>
</evidence>
<organism evidence="2 9">
    <name type="scientific">Phytophthora fragariae</name>
    <dbReference type="NCBI Taxonomy" id="53985"/>
    <lineage>
        <taxon>Eukaryota</taxon>
        <taxon>Sar</taxon>
        <taxon>Stramenopiles</taxon>
        <taxon>Oomycota</taxon>
        <taxon>Peronosporomycetes</taxon>
        <taxon>Peronosporales</taxon>
        <taxon>Peronosporaceae</taxon>
        <taxon>Phytophthora</taxon>
    </lineage>
</organism>
<evidence type="ECO:0000313" key="9">
    <source>
        <dbReference type="Proteomes" id="UP000441208"/>
    </source>
</evidence>
<dbReference type="Proteomes" id="UP000429523">
    <property type="component" value="Unassembled WGS sequence"/>
</dbReference>
<dbReference type="EMBL" id="QXGF01000627">
    <property type="protein sequence ID" value="KAE8937573.1"/>
    <property type="molecule type" value="Genomic_DNA"/>
</dbReference>
<accession>A0A6A3RWM7</accession>
<dbReference type="EMBL" id="QXGE01001300">
    <property type="protein sequence ID" value="KAE9294635.1"/>
    <property type="molecule type" value="Genomic_DNA"/>
</dbReference>
<protein>
    <submittedName>
        <fullName evidence="2">Uncharacterized protein</fullName>
    </submittedName>
</protein>
<sequence>MALVAILTNALYCFCVLQRCPEARLVVVGGVHGNDGDANVFVLFWLWMVHGVRLARPRLVVASALAHRMLRLPDSKVRGRWWYAWRRWRC</sequence>
<dbReference type="EMBL" id="QXFY01000350">
    <property type="protein sequence ID" value="KAE9347047.1"/>
    <property type="molecule type" value="Genomic_DNA"/>
</dbReference>
<dbReference type="Proteomes" id="UP000486351">
    <property type="component" value="Unassembled WGS sequence"/>
</dbReference>
<dbReference type="Proteomes" id="UP000440732">
    <property type="component" value="Unassembled WGS sequence"/>
</dbReference>
<reference evidence="6 7" key="1">
    <citation type="submission" date="2018-08" db="EMBL/GenBank/DDBJ databases">
        <title>Genomic investigation of the strawberry pathogen Phytophthora fragariae indicates pathogenicity is determined by transcriptional variation in three key races.</title>
        <authorList>
            <person name="Adams T.M."/>
            <person name="Armitage A.D."/>
            <person name="Sobczyk M.K."/>
            <person name="Bates H.J."/>
            <person name="Dunwell J.M."/>
            <person name="Nellist C.F."/>
            <person name="Harrison R.J."/>
        </authorList>
    </citation>
    <scope>NUCLEOTIDE SEQUENCE [LARGE SCALE GENOMIC DNA]</scope>
    <source>
        <strain evidence="4 7">A4</strain>
        <strain evidence="3 8">NOV-5</strain>
        <strain evidence="2 9">NOV-71</strain>
        <strain evidence="5 10">NOV-77</strain>
        <strain evidence="1 6">NOV-9</strain>
    </source>
</reference>
<name>A0A6A3RWM7_9STRA</name>
<dbReference type="Proteomes" id="UP000441208">
    <property type="component" value="Unassembled WGS sequence"/>
</dbReference>
<dbReference type="EMBL" id="QXGA01001790">
    <property type="protein sequence ID" value="KAE9110259.1"/>
    <property type="molecule type" value="Genomic_DNA"/>
</dbReference>
<evidence type="ECO:0000313" key="5">
    <source>
        <dbReference type="EMBL" id="KAE9347047.1"/>
    </source>
</evidence>
<proteinExistence type="predicted"/>
<evidence type="ECO:0000313" key="4">
    <source>
        <dbReference type="EMBL" id="KAE9294635.1"/>
    </source>
</evidence>
<evidence type="ECO:0000313" key="3">
    <source>
        <dbReference type="EMBL" id="KAE9110259.1"/>
    </source>
</evidence>
<dbReference type="Proteomes" id="UP000437068">
    <property type="component" value="Unassembled WGS sequence"/>
</dbReference>
<dbReference type="AlphaFoldDB" id="A0A6A3RWM7"/>
<evidence type="ECO:0000313" key="6">
    <source>
        <dbReference type="Proteomes" id="UP000429523"/>
    </source>
</evidence>
<dbReference type="EMBL" id="QXFZ01000897">
    <property type="protein sequence ID" value="KAE9101861.1"/>
    <property type="molecule type" value="Genomic_DNA"/>
</dbReference>
<evidence type="ECO:0000313" key="7">
    <source>
        <dbReference type="Proteomes" id="UP000437068"/>
    </source>
</evidence>
<evidence type="ECO:0000313" key="10">
    <source>
        <dbReference type="Proteomes" id="UP000486351"/>
    </source>
</evidence>
<evidence type="ECO:0000313" key="1">
    <source>
        <dbReference type="EMBL" id="KAE8937573.1"/>
    </source>
</evidence>
<gene>
    <name evidence="4" type="ORF">PF001_g17689</name>
    <name evidence="3" type="ORF">PF006_g20494</name>
    <name evidence="2" type="ORF">PF007_g14972</name>
    <name evidence="5" type="ORF">PF008_g8008</name>
    <name evidence="1" type="ORF">PF009_g12523</name>
</gene>
<evidence type="ECO:0000313" key="2">
    <source>
        <dbReference type="EMBL" id="KAE9101861.1"/>
    </source>
</evidence>